<feature type="domain" description="Protein CR006 P-loop" evidence="2">
    <location>
        <begin position="23"/>
        <end position="624"/>
    </location>
</feature>
<dbReference type="EMBL" id="LKAJ01000014">
    <property type="protein sequence ID" value="KRG20287.1"/>
    <property type="molecule type" value="Genomic_DNA"/>
</dbReference>
<protein>
    <submittedName>
        <fullName evidence="4">AAA family ATPase</fullName>
    </submittedName>
</protein>
<dbReference type="PANTHER" id="PTHR32182">
    <property type="entry name" value="DNA REPLICATION AND REPAIR PROTEIN RECF"/>
    <property type="match status" value="1"/>
</dbReference>
<reference evidence="3" key="1">
    <citation type="submission" date="2015-09" db="EMBL/GenBank/DDBJ databases">
        <title>Draft Genome Sequences of Two Novel Amoeba-resistant Intranuclear Bacteria, Candidatus Berkiella cookevillensis and Candidatus Berkiella aquae.</title>
        <authorList>
            <person name="Mehari Y.T."/>
            <person name="Arivett B.A."/>
            <person name="Farone A.L."/>
            <person name="Gunderson J.H."/>
            <person name="Farone M.B."/>
        </authorList>
    </citation>
    <scope>NUCLEOTIDE SEQUENCE [LARGE SCALE GENOMIC DNA]</scope>
    <source>
        <strain evidence="3">HT99</strain>
    </source>
</reference>
<dbReference type="RefSeq" id="WP_075067278.1">
    <property type="nucleotide sequence ID" value="NZ_LKAJ02000002.1"/>
</dbReference>
<proteinExistence type="predicted"/>
<evidence type="ECO:0000256" key="1">
    <source>
        <dbReference type="SAM" id="Coils"/>
    </source>
</evidence>
<dbReference type="Proteomes" id="UP000051497">
    <property type="component" value="Unassembled WGS sequence"/>
</dbReference>
<reference evidence="4" key="2">
    <citation type="journal article" date="2016" name="Genome Announc.">
        <title>Draft Genome Sequences of Two Novel Amoeba-Resistant Intranuclear Bacteria, 'Candidatus Berkiella cookevillensis' and 'Candidatus Berkiella aquae'.</title>
        <authorList>
            <person name="Mehari Y.T."/>
            <person name="Arivett B.A."/>
            <person name="Farone A.L."/>
            <person name="Gunderson J.H."/>
            <person name="Farone M.B."/>
        </authorList>
    </citation>
    <scope>NUCLEOTIDE SEQUENCE</scope>
    <source>
        <strain evidence="4">HT99</strain>
    </source>
</reference>
<comment type="caution">
    <text evidence="3">The sequence shown here is derived from an EMBL/GenBank/DDBJ whole genome shotgun (WGS) entry which is preliminary data.</text>
</comment>
<dbReference type="OrthoDB" id="9795565at2"/>
<evidence type="ECO:0000313" key="5">
    <source>
        <dbReference type="Proteomes" id="UP000051497"/>
    </source>
</evidence>
<dbReference type="GO" id="GO:0000731">
    <property type="term" value="P:DNA synthesis involved in DNA repair"/>
    <property type="evidence" value="ECO:0007669"/>
    <property type="project" value="TreeGrafter"/>
</dbReference>
<accession>A0A0Q9YI76</accession>
<dbReference type="Gene3D" id="3.40.50.300">
    <property type="entry name" value="P-loop containing nucleotide triphosphate hydrolases"/>
    <property type="match status" value="1"/>
</dbReference>
<dbReference type="InterPro" id="IPR026866">
    <property type="entry name" value="CR006_AAA"/>
</dbReference>
<reference evidence="4" key="3">
    <citation type="submission" date="2021-06" db="EMBL/GenBank/DDBJ databases">
        <title>Genomic Description and Analysis of Intracellular Bacteria, Candidatus Berkiella cookevillensis and Candidatus Berkiella aquae.</title>
        <authorList>
            <person name="Kidane D.T."/>
            <person name="Mehari Y.T."/>
            <person name="Rice F.C."/>
            <person name="Arivett B.A."/>
            <person name="Farone A.L."/>
            <person name="Berk S.G."/>
            <person name="Farone M.B."/>
        </authorList>
    </citation>
    <scope>NUCLEOTIDE SEQUENCE</scope>
    <source>
        <strain evidence="4">HT99</strain>
    </source>
</reference>
<dbReference type="InterPro" id="IPR027417">
    <property type="entry name" value="P-loop_NTPase"/>
</dbReference>
<evidence type="ECO:0000313" key="4">
    <source>
        <dbReference type="EMBL" id="MCS5712782.1"/>
    </source>
</evidence>
<organism evidence="3">
    <name type="scientific">Candidatus Berkiella aquae</name>
    <dbReference type="NCBI Taxonomy" id="295108"/>
    <lineage>
        <taxon>Bacteria</taxon>
        <taxon>Pseudomonadati</taxon>
        <taxon>Pseudomonadota</taxon>
        <taxon>Gammaproteobacteria</taxon>
        <taxon>Candidatus Berkiellales</taxon>
        <taxon>Candidatus Berkiellaceae</taxon>
        <taxon>Candidatus Berkiella</taxon>
    </lineage>
</organism>
<feature type="coiled-coil region" evidence="1">
    <location>
        <begin position="136"/>
        <end position="163"/>
    </location>
</feature>
<name>A0A0Q9YI76_9GAMM</name>
<dbReference type="CDD" id="cd00267">
    <property type="entry name" value="ABC_ATPase"/>
    <property type="match status" value="1"/>
</dbReference>
<evidence type="ECO:0000313" key="3">
    <source>
        <dbReference type="EMBL" id="KRG20287.1"/>
    </source>
</evidence>
<keyword evidence="5" id="KW-1185">Reference proteome</keyword>
<dbReference type="Pfam" id="PF13166">
    <property type="entry name" value="AAA_13"/>
    <property type="match status" value="1"/>
</dbReference>
<dbReference type="PATRIC" id="fig|1590043.3.peg.2723"/>
<dbReference type="STRING" id="295108.HT99x_02679"/>
<keyword evidence="1" id="KW-0175">Coiled coil</keyword>
<dbReference type="AlphaFoldDB" id="A0A0Q9YI76"/>
<evidence type="ECO:0000259" key="2">
    <source>
        <dbReference type="Pfam" id="PF13166"/>
    </source>
</evidence>
<dbReference type="EMBL" id="LKAJ02000002">
    <property type="protein sequence ID" value="MCS5712782.1"/>
    <property type="molecule type" value="Genomic_DNA"/>
</dbReference>
<dbReference type="GO" id="GO:0006302">
    <property type="term" value="P:double-strand break repair"/>
    <property type="evidence" value="ECO:0007669"/>
    <property type="project" value="TreeGrafter"/>
</dbReference>
<dbReference type="PANTHER" id="PTHR32182:SF0">
    <property type="entry name" value="DNA REPLICATION AND REPAIR PROTEIN RECF"/>
    <property type="match status" value="1"/>
</dbReference>
<gene>
    <name evidence="4" type="ORF">HT99x_015185</name>
    <name evidence="3" type="ORF">HT99x_02679</name>
</gene>
<dbReference type="SUPFAM" id="SSF52540">
    <property type="entry name" value="P-loop containing nucleoside triphosphate hydrolases"/>
    <property type="match status" value="1"/>
</dbReference>
<feature type="coiled-coil region" evidence="1">
    <location>
        <begin position="400"/>
        <end position="481"/>
    </location>
</feature>
<sequence length="767" mass="87171">MLQEVKYVQNIGRFAQAKPVAHAVFGKCTLIFGENAWGKSTLADILRSLTTWNSEIIIGRKTLAGGPEQKAILQINGQAVSFNGDSWTGIKPKIAIYDSTFINDNVFSGDIVTNEHLKKQYGLVVGSEGVKLVRQIVDLDNENNDINKIIRNAEDELKAVSRSILAPYTISVDDFMSLTKQEGIDVTIDKKQIEVQQAQKTKELKAASEPKFFAVPTDSEQFQSVLEKGIDEIAESALKAVREHVAIYNCKDVNHITHESWLEVGTAFGEADNCPYCGQLLQDRTLVEAYKKFFSEDYKRLSENVRKASQILTKYTNKEFRNTVSELFTQNQHTFKYWKEVAQLEIPDISSLSEIIQQMENAAMQMEVLFQKKQENLTDPLPFEQFSEVIKTWENGRIKIQRINEKITNYLDKIKTLKDGLDPSQLPKIEEEIKRLQLTKRRFDEDIVEAVNRLKESNKRKEEIRNQKEKLRESLTKHGRSITSSLGTTINAYLKRLNAGFRIDYKEPNYRGKEPAASYQILINDVAVSPNTSPDAVDQPSFRNTLSAGDKQVLALALFLARINADPHLSETIVVLDDPFTSLDNFRRQFTAIEIKKLCGQAKQTIVLSHEKGFLRLLWDKIDQSIIKSISLQSGAPGITTISSFDIEAATQPRYVTERMQIEEFIEGEPYELNYIRSRLRTVCEDFYRKGDPGLFSGASSLEEIIRKLDTTADQHPYKGALQDLRDINEYSRGDSHAEVQDNSSEETSIEELKGFCQKVLDLTRGM</sequence>